<evidence type="ECO:0000313" key="2">
    <source>
        <dbReference type="EMBL" id="PHK05716.1"/>
    </source>
</evidence>
<feature type="transmembrane region" description="Helical" evidence="1">
    <location>
        <begin position="133"/>
        <end position="153"/>
    </location>
</feature>
<gene>
    <name evidence="2" type="ORF">VF08_06955</name>
</gene>
<comment type="caution">
    <text evidence="2">The sequence shown here is derived from an EMBL/GenBank/DDBJ whole genome shotgun (WGS) entry which is preliminary data.</text>
</comment>
<name>A0A9Q6EMG3_NOSLI</name>
<keyword evidence="1" id="KW-0812">Transmembrane</keyword>
<keyword evidence="1" id="KW-0472">Membrane</keyword>
<feature type="transmembrane region" description="Helical" evidence="1">
    <location>
        <begin position="232"/>
        <end position="257"/>
    </location>
</feature>
<accession>A0A9Q6EMG3</accession>
<evidence type="ECO:0000313" key="3">
    <source>
        <dbReference type="Proteomes" id="UP000222310"/>
    </source>
</evidence>
<feature type="transmembrane region" description="Helical" evidence="1">
    <location>
        <begin position="201"/>
        <end position="220"/>
    </location>
</feature>
<feature type="transmembrane region" description="Helical" evidence="1">
    <location>
        <begin position="12"/>
        <end position="34"/>
    </location>
</feature>
<dbReference type="EMBL" id="LAHD01000013">
    <property type="protein sequence ID" value="PHK05716.1"/>
    <property type="molecule type" value="Genomic_DNA"/>
</dbReference>
<feature type="transmembrane region" description="Helical" evidence="1">
    <location>
        <begin position="273"/>
        <end position="297"/>
    </location>
</feature>
<reference evidence="2 3" key="1">
    <citation type="submission" date="2015-02" db="EMBL/GenBank/DDBJ databases">
        <title>Nostoc linckia genome annotation.</title>
        <authorList>
            <person name="Zhou Z."/>
        </authorList>
    </citation>
    <scope>NUCLEOTIDE SEQUENCE [LARGE SCALE GENOMIC DNA]</scope>
    <source>
        <strain evidence="3">z8</strain>
    </source>
</reference>
<evidence type="ECO:0000256" key="1">
    <source>
        <dbReference type="SAM" id="Phobius"/>
    </source>
</evidence>
<feature type="transmembrane region" description="Helical" evidence="1">
    <location>
        <begin position="46"/>
        <end position="69"/>
    </location>
</feature>
<proteinExistence type="predicted"/>
<dbReference type="Proteomes" id="UP000222310">
    <property type="component" value="Unassembled WGS sequence"/>
</dbReference>
<dbReference type="AlphaFoldDB" id="A0A9Q6EMG3"/>
<organism evidence="2 3">
    <name type="scientific">Nostoc linckia z8</name>
    <dbReference type="NCBI Taxonomy" id="1628746"/>
    <lineage>
        <taxon>Bacteria</taxon>
        <taxon>Bacillati</taxon>
        <taxon>Cyanobacteriota</taxon>
        <taxon>Cyanophyceae</taxon>
        <taxon>Nostocales</taxon>
        <taxon>Nostocaceae</taxon>
        <taxon>Nostoc</taxon>
    </lineage>
</organism>
<sequence length="301" mass="30617">MLSYSGFGTILYLSSAPLSAWALVLSGAFAWAVVEAESWGLVGAEGVGYIDSCSIFYGTVFGVMAWAGVETVASAGALALAISVVVIGSLVWPIAFAWAVVGYGAMVIVAVVGGIAWSVGLFLAYTWALSGSLAVALSGSLAVTVALSITLVLSGIRALSLFGSVAWASLVALGWAGAWALFGSLALALPGNLSANIVGSVVKAVVVAGFLAMAGAWALFGTSKAVTIVLSMVVVLFVASATSGFGAIVLLVAWFLLKVADESLISFNRWERFFILAGTSLMGLGIGWLIGLGCLLMNIAK</sequence>
<feature type="transmembrane region" description="Helical" evidence="1">
    <location>
        <begin position="165"/>
        <end position="189"/>
    </location>
</feature>
<feature type="transmembrane region" description="Helical" evidence="1">
    <location>
        <begin position="107"/>
        <end position="127"/>
    </location>
</feature>
<protein>
    <submittedName>
        <fullName evidence="2">Uncharacterized protein</fullName>
    </submittedName>
</protein>
<feature type="transmembrane region" description="Helical" evidence="1">
    <location>
        <begin position="75"/>
        <end position="100"/>
    </location>
</feature>
<keyword evidence="1" id="KW-1133">Transmembrane helix</keyword>